<dbReference type="Proteomes" id="UP000326939">
    <property type="component" value="Chromosome 16"/>
</dbReference>
<accession>A0A5N5JMD1</accession>
<evidence type="ECO:0008006" key="3">
    <source>
        <dbReference type="Google" id="ProtNLM"/>
    </source>
</evidence>
<dbReference type="Pfam" id="PF14009">
    <property type="entry name" value="PADRE"/>
    <property type="match status" value="1"/>
</dbReference>
<reference evidence="2" key="1">
    <citation type="journal article" date="2019" name="Gigascience">
        <title>De novo genome assembly of the endangered Acer yangbiense, a plant species with extremely small populations endemic to Yunnan Province, China.</title>
        <authorList>
            <person name="Yang J."/>
            <person name="Wariss H.M."/>
            <person name="Tao L."/>
            <person name="Zhang R."/>
            <person name="Yun Q."/>
            <person name="Hollingsworth P."/>
            <person name="Dao Z."/>
            <person name="Luo G."/>
            <person name="Guo H."/>
            <person name="Ma Y."/>
            <person name="Sun W."/>
        </authorList>
    </citation>
    <scope>NUCLEOTIDE SEQUENCE [LARGE SCALE GENOMIC DNA]</scope>
    <source>
        <strain evidence="2">cv. br00</strain>
    </source>
</reference>
<dbReference type="AlphaFoldDB" id="A0A5N5JMD1"/>
<evidence type="ECO:0000313" key="1">
    <source>
        <dbReference type="EMBL" id="KAB5520172.1"/>
    </source>
</evidence>
<organism evidence="1 2">
    <name type="scientific">Salix brachista</name>
    <dbReference type="NCBI Taxonomy" id="2182728"/>
    <lineage>
        <taxon>Eukaryota</taxon>
        <taxon>Viridiplantae</taxon>
        <taxon>Streptophyta</taxon>
        <taxon>Embryophyta</taxon>
        <taxon>Tracheophyta</taxon>
        <taxon>Spermatophyta</taxon>
        <taxon>Magnoliopsida</taxon>
        <taxon>eudicotyledons</taxon>
        <taxon>Gunneridae</taxon>
        <taxon>Pentapetalae</taxon>
        <taxon>rosids</taxon>
        <taxon>fabids</taxon>
        <taxon>Malpighiales</taxon>
        <taxon>Salicaceae</taxon>
        <taxon>Saliceae</taxon>
        <taxon>Salix</taxon>
    </lineage>
</organism>
<dbReference type="PANTHER" id="PTHR33052">
    <property type="entry name" value="DUF4228 DOMAIN PROTEIN-RELATED"/>
    <property type="match status" value="1"/>
</dbReference>
<sequence length="168" mass="18428">MGNYTSCCVVFTCSRTAPKTAKLMDSQGKLRQVISLPVKAAELMLEEPGHAICPLHELKQRNRLIAMRADDELLPGKLYLLVTLSKVNCKVSASELAIMESNIAACEKRSSKKRNGAKVLPAMAVELEEGSEGEVSVFEGNDLPSSTGCRLVNYRQWTPALEPISEEF</sequence>
<evidence type="ECO:0000313" key="2">
    <source>
        <dbReference type="Proteomes" id="UP000326939"/>
    </source>
</evidence>
<comment type="caution">
    <text evidence="1">The sequence shown here is derived from an EMBL/GenBank/DDBJ whole genome shotgun (WGS) entry which is preliminary data.</text>
</comment>
<protein>
    <recommendedName>
        <fullName evidence="3">DUF4228 domain-containing protein</fullName>
    </recommendedName>
</protein>
<keyword evidence="2" id="KW-1185">Reference proteome</keyword>
<gene>
    <name evidence="1" type="ORF">DKX38_024491</name>
</gene>
<name>A0A5N5JMD1_9ROSI</name>
<proteinExistence type="predicted"/>
<dbReference type="InterPro" id="IPR025322">
    <property type="entry name" value="PADRE_dom"/>
</dbReference>
<dbReference type="EMBL" id="VDCV01000016">
    <property type="protein sequence ID" value="KAB5520172.1"/>
    <property type="molecule type" value="Genomic_DNA"/>
</dbReference>